<evidence type="ECO:0000256" key="3">
    <source>
        <dbReference type="ARBA" id="ARBA00022840"/>
    </source>
</evidence>
<dbReference type="SUPFAM" id="SSF54211">
    <property type="entry name" value="Ribosomal protein S5 domain 2-like"/>
    <property type="match status" value="1"/>
</dbReference>
<dbReference type="EMBL" id="CP093347">
    <property type="protein sequence ID" value="WOH00709.1"/>
    <property type="molecule type" value="Genomic_DNA"/>
</dbReference>
<dbReference type="InterPro" id="IPR000504">
    <property type="entry name" value="RRM_dom"/>
</dbReference>
<evidence type="ECO:0000256" key="6">
    <source>
        <dbReference type="SAM" id="MobiDB-lite"/>
    </source>
</evidence>
<evidence type="ECO:0000259" key="7">
    <source>
        <dbReference type="PROSITE" id="PS50102"/>
    </source>
</evidence>
<proteinExistence type="inferred from homology"/>
<dbReference type="InterPro" id="IPR029047">
    <property type="entry name" value="HSP70_peptide-bd_sf"/>
</dbReference>
<evidence type="ECO:0000256" key="5">
    <source>
        <dbReference type="RuleBase" id="RU003322"/>
    </source>
</evidence>
<accession>A0AAF1AZ48</accession>
<dbReference type="PROSITE" id="PS50102">
    <property type="entry name" value="RRM"/>
    <property type="match status" value="1"/>
</dbReference>
<dbReference type="GO" id="GO:0003723">
    <property type="term" value="F:RNA binding"/>
    <property type="evidence" value="ECO:0007669"/>
    <property type="project" value="UniProtKB-UniRule"/>
</dbReference>
<dbReference type="FunFam" id="3.30.420.40:FF:000028">
    <property type="entry name" value="heat shock 70 kDa protein-like"/>
    <property type="match status" value="1"/>
</dbReference>
<evidence type="ECO:0000256" key="4">
    <source>
        <dbReference type="PROSITE-ProRule" id="PRU00176"/>
    </source>
</evidence>
<dbReference type="Pfam" id="PF00076">
    <property type="entry name" value="RRM_1"/>
    <property type="match status" value="1"/>
</dbReference>
<dbReference type="Pfam" id="PF00012">
    <property type="entry name" value="HSP70"/>
    <property type="match status" value="1"/>
</dbReference>
<dbReference type="GO" id="GO:0051082">
    <property type="term" value="F:unfolded protein binding"/>
    <property type="evidence" value="ECO:0007669"/>
    <property type="project" value="InterPro"/>
</dbReference>
<organism evidence="8 9">
    <name type="scientific">Daucus carota subsp. sativus</name>
    <name type="common">Carrot</name>
    <dbReference type="NCBI Taxonomy" id="79200"/>
    <lineage>
        <taxon>Eukaryota</taxon>
        <taxon>Viridiplantae</taxon>
        <taxon>Streptophyta</taxon>
        <taxon>Embryophyta</taxon>
        <taxon>Tracheophyta</taxon>
        <taxon>Spermatophyta</taxon>
        <taxon>Magnoliopsida</taxon>
        <taxon>eudicotyledons</taxon>
        <taxon>Gunneridae</taxon>
        <taxon>Pentapetalae</taxon>
        <taxon>asterids</taxon>
        <taxon>campanulids</taxon>
        <taxon>Apiales</taxon>
        <taxon>Apiaceae</taxon>
        <taxon>Apioideae</taxon>
        <taxon>Scandiceae</taxon>
        <taxon>Daucinae</taxon>
        <taxon>Daucus</taxon>
        <taxon>Daucus sect. Daucus</taxon>
    </lineage>
</organism>
<dbReference type="AlphaFoldDB" id="A0AAF1AZ48"/>
<dbReference type="InterPro" id="IPR020568">
    <property type="entry name" value="Ribosomal_Su5_D2-typ_SF"/>
</dbReference>
<dbReference type="GO" id="GO:0140662">
    <property type="term" value="F:ATP-dependent protein folding chaperone"/>
    <property type="evidence" value="ECO:0007669"/>
    <property type="project" value="InterPro"/>
</dbReference>
<dbReference type="Gene3D" id="3.30.420.40">
    <property type="match status" value="4"/>
</dbReference>
<keyword evidence="9" id="KW-1185">Reference proteome</keyword>
<keyword evidence="2 5" id="KW-0547">Nucleotide-binding</keyword>
<dbReference type="Gene3D" id="3.30.1370.10">
    <property type="entry name" value="K Homology domain, type 1"/>
    <property type="match status" value="1"/>
</dbReference>
<keyword evidence="4" id="KW-0694">RNA-binding</keyword>
<dbReference type="InterPro" id="IPR036612">
    <property type="entry name" value="KH_dom_type_1_sf"/>
</dbReference>
<dbReference type="InterPro" id="IPR012677">
    <property type="entry name" value="Nucleotide-bd_a/b_plait_sf"/>
</dbReference>
<comment type="similarity">
    <text evidence="1 5">Belongs to the heat shock protein 70 family.</text>
</comment>
<dbReference type="SUPFAM" id="SSF54928">
    <property type="entry name" value="RNA-binding domain, RBD"/>
    <property type="match status" value="1"/>
</dbReference>
<dbReference type="SUPFAM" id="SSF54791">
    <property type="entry name" value="Eukaryotic type KH-domain (KH-domain type I)"/>
    <property type="match status" value="1"/>
</dbReference>
<dbReference type="SMART" id="SM00360">
    <property type="entry name" value="RRM"/>
    <property type="match status" value="1"/>
</dbReference>
<evidence type="ECO:0000256" key="2">
    <source>
        <dbReference type="ARBA" id="ARBA00022741"/>
    </source>
</evidence>
<dbReference type="SUPFAM" id="SSF53067">
    <property type="entry name" value="Actin-like ATPase domain"/>
    <property type="match status" value="2"/>
</dbReference>
<dbReference type="PANTHER" id="PTHR19375">
    <property type="entry name" value="HEAT SHOCK PROTEIN 70KDA"/>
    <property type="match status" value="1"/>
</dbReference>
<dbReference type="GO" id="GO:0008270">
    <property type="term" value="F:zinc ion binding"/>
    <property type="evidence" value="ECO:0007669"/>
    <property type="project" value="InterPro"/>
</dbReference>
<name>A0AAF1AZ48_DAUCS</name>
<reference evidence="8" key="2">
    <citation type="submission" date="2022-03" db="EMBL/GenBank/DDBJ databases">
        <title>Draft title - Genomic analysis of global carrot germplasm unveils the trajectory of domestication and the origin of high carotenoid orange carrot.</title>
        <authorList>
            <person name="Iorizzo M."/>
            <person name="Ellison S."/>
            <person name="Senalik D."/>
            <person name="Macko-Podgorni A."/>
            <person name="Grzebelus D."/>
            <person name="Bostan H."/>
            <person name="Rolling W."/>
            <person name="Curaba J."/>
            <person name="Simon P."/>
        </authorList>
    </citation>
    <scope>NUCLEOTIDE SEQUENCE</scope>
    <source>
        <tissue evidence="8">Leaf</tissue>
    </source>
</reference>
<dbReference type="InterPro" id="IPR013126">
    <property type="entry name" value="Hsp_70_fam"/>
</dbReference>
<feature type="region of interest" description="Disordered" evidence="6">
    <location>
        <begin position="644"/>
        <end position="670"/>
    </location>
</feature>
<dbReference type="Proteomes" id="UP000077755">
    <property type="component" value="Chromosome 5"/>
</dbReference>
<dbReference type="GO" id="GO:0005524">
    <property type="term" value="F:ATP binding"/>
    <property type="evidence" value="ECO:0007669"/>
    <property type="project" value="UniProtKB-KW"/>
</dbReference>
<sequence length="699" mass="76767">MFVQQPETYAPQMFDGIPDAHIPISDAIIDNRHMIEEKLTEMLQTLEKMGKIYADWPKLVEKKLVGKVDKVGEEGSQSRELSTDQASQSSSTLTYTSVVDKLDKLGTVEETIHVESDDLHVLVEADNEKSLEEAAGMVEKLLRPVDEGLNEHPRQQLRELVALNGTIKDEEFCRLCGEAGHRQYACPLRLTTYKSKVLCKNCGDGGYPTIDCPIKGAVGKKMDDEYKNFLAELTPLAITSSINTGSNSPWASSNCSGNVGVSLHPGLGSTVAKIGKEIGDTNLYIGYLPPTMDDNELIRLFQPYGDIVMAKVIKDRVSGLSKGYGFVKYSDVAQANQATASMSGQRKDGRVIAVRVAGKPPPPVLPPGLPAPPVSSYPGHGYNGYPPPQMQPGAPPETGPPETYMVDIDDLPLNISRELFQRRKILKVVRKNLVKKCIELFNEIAEKASQGLTIKNVAIVPDYFNDLQKQATKDAWIISSLHVLRFINEYTTAAIADGLDKKASGIGEKNALIFDLGRGTCDVSLFIIEGGIFEVKTTAGDTHLGGSMKIPKVQQLLQDFFVGKEPCQSINPGEAVIYGTAAQAAILSGEDSEKVQDLLLLDVTPLSLGMAIIQVFEGGRTKTRDNKFLGRFVLFSIPHASRGGDTNYPTNDKGRLSKDDIKRSSKKQSGTYLMTRNTRRMWKLRIRFGQITSLRTRML</sequence>
<protein>
    <recommendedName>
        <fullName evidence="7">RRM domain-containing protein</fullName>
    </recommendedName>
</protein>
<dbReference type="GO" id="GO:0016887">
    <property type="term" value="F:ATP hydrolysis activity"/>
    <property type="evidence" value="ECO:0007669"/>
    <property type="project" value="InterPro"/>
</dbReference>
<dbReference type="FunFam" id="4.10.60.10:FF:000011">
    <property type="entry name" value="splicing factor 1"/>
    <property type="match status" value="1"/>
</dbReference>
<feature type="compositionally biased region" description="Basic and acidic residues" evidence="6">
    <location>
        <begin position="652"/>
        <end position="663"/>
    </location>
</feature>
<feature type="domain" description="RRM" evidence="7">
    <location>
        <begin position="281"/>
        <end position="359"/>
    </location>
</feature>
<evidence type="ECO:0000313" key="9">
    <source>
        <dbReference type="Proteomes" id="UP000077755"/>
    </source>
</evidence>
<dbReference type="InterPro" id="IPR035979">
    <property type="entry name" value="RBD_domain_sf"/>
</dbReference>
<dbReference type="PRINTS" id="PR00301">
    <property type="entry name" value="HEATSHOCK70"/>
</dbReference>
<dbReference type="SUPFAM" id="SSF57756">
    <property type="entry name" value="Retrovirus zinc finger-like domains"/>
    <property type="match status" value="1"/>
</dbReference>
<dbReference type="InterPro" id="IPR036875">
    <property type="entry name" value="Znf_CCHC_sf"/>
</dbReference>
<dbReference type="Gene3D" id="4.10.60.10">
    <property type="entry name" value="Zinc finger, CCHC-type"/>
    <property type="match status" value="1"/>
</dbReference>
<reference evidence="8" key="1">
    <citation type="journal article" date="2016" name="Nat. Genet.">
        <title>A high-quality carrot genome assembly provides new insights into carotenoid accumulation and asterid genome evolution.</title>
        <authorList>
            <person name="Iorizzo M."/>
            <person name="Ellison S."/>
            <person name="Senalik D."/>
            <person name="Zeng P."/>
            <person name="Satapoomin P."/>
            <person name="Huang J."/>
            <person name="Bowman M."/>
            <person name="Iovene M."/>
            <person name="Sanseverino W."/>
            <person name="Cavagnaro P."/>
            <person name="Yildiz M."/>
            <person name="Macko-Podgorni A."/>
            <person name="Moranska E."/>
            <person name="Grzebelus E."/>
            <person name="Grzebelus D."/>
            <person name="Ashrafi H."/>
            <person name="Zheng Z."/>
            <person name="Cheng S."/>
            <person name="Spooner D."/>
            <person name="Van Deynze A."/>
            <person name="Simon P."/>
        </authorList>
    </citation>
    <scope>NUCLEOTIDE SEQUENCE</scope>
    <source>
        <tissue evidence="8">Leaf</tissue>
    </source>
</reference>
<evidence type="ECO:0000256" key="1">
    <source>
        <dbReference type="ARBA" id="ARBA00007381"/>
    </source>
</evidence>
<dbReference type="Gene3D" id="3.30.70.330">
    <property type="match status" value="1"/>
</dbReference>
<dbReference type="InterPro" id="IPR043129">
    <property type="entry name" value="ATPase_NBD"/>
</dbReference>
<evidence type="ECO:0000313" key="8">
    <source>
        <dbReference type="EMBL" id="WOH00709.1"/>
    </source>
</evidence>
<dbReference type="SUPFAM" id="SSF100920">
    <property type="entry name" value="Heat shock protein 70kD (HSP70), peptide-binding domain"/>
    <property type="match status" value="1"/>
</dbReference>
<feature type="region of interest" description="Disordered" evidence="6">
    <location>
        <begin position="71"/>
        <end position="92"/>
    </location>
</feature>
<keyword evidence="3 5" id="KW-0067">ATP-binding</keyword>
<gene>
    <name evidence="8" type="ORF">DCAR_0520083</name>
</gene>
<feature type="compositionally biased region" description="Polar residues" evidence="6">
    <location>
        <begin position="78"/>
        <end position="92"/>
    </location>
</feature>